<evidence type="ECO:0000313" key="8">
    <source>
        <dbReference type="EMBL" id="MCJ2541404.1"/>
    </source>
</evidence>
<dbReference type="InterPro" id="IPR003594">
    <property type="entry name" value="HATPase_dom"/>
</dbReference>
<dbReference type="GO" id="GO:0016301">
    <property type="term" value="F:kinase activity"/>
    <property type="evidence" value="ECO:0007669"/>
    <property type="project" value="UniProtKB-KW"/>
</dbReference>
<dbReference type="Gene3D" id="1.10.287.130">
    <property type="match status" value="1"/>
</dbReference>
<dbReference type="PANTHER" id="PTHR43547">
    <property type="entry name" value="TWO-COMPONENT HISTIDINE KINASE"/>
    <property type="match status" value="1"/>
</dbReference>
<dbReference type="CDD" id="cd00075">
    <property type="entry name" value="HATPase"/>
    <property type="match status" value="1"/>
</dbReference>
<dbReference type="Gene3D" id="3.30.565.10">
    <property type="entry name" value="Histidine kinase-like ATPase, C-terminal domain"/>
    <property type="match status" value="1"/>
</dbReference>
<organism evidence="8 9">
    <name type="scientific">Thermostichus vulcanus str. 'Rupite'</name>
    <dbReference type="NCBI Taxonomy" id="2813851"/>
    <lineage>
        <taxon>Bacteria</taxon>
        <taxon>Bacillati</taxon>
        <taxon>Cyanobacteriota</taxon>
        <taxon>Cyanophyceae</taxon>
        <taxon>Thermostichales</taxon>
        <taxon>Thermostichaceae</taxon>
        <taxon>Thermostichus</taxon>
    </lineage>
</organism>
<keyword evidence="4 8" id="KW-0418">Kinase</keyword>
<dbReference type="InterPro" id="IPR036097">
    <property type="entry name" value="HisK_dim/P_sf"/>
</dbReference>
<reference evidence="8" key="1">
    <citation type="submission" date="2021-02" db="EMBL/GenBank/DDBJ databases">
        <title>The CRISPR/cas machinery reduction and long-range gene transfer in the hot spring cyanobacterium Synechococcus.</title>
        <authorList>
            <person name="Dvorak P."/>
            <person name="Jahodarova E."/>
            <person name="Hasler P."/>
            <person name="Poulickova A."/>
        </authorList>
    </citation>
    <scope>NUCLEOTIDE SEQUENCE</scope>
    <source>
        <strain evidence="8">Rupite</strain>
    </source>
</reference>
<evidence type="ECO:0000256" key="6">
    <source>
        <dbReference type="SAM" id="MobiDB-lite"/>
    </source>
</evidence>
<dbReference type="PROSITE" id="PS50109">
    <property type="entry name" value="HIS_KIN"/>
    <property type="match status" value="1"/>
</dbReference>
<dbReference type="InterPro" id="IPR003661">
    <property type="entry name" value="HisK_dim/P_dom"/>
</dbReference>
<dbReference type="Proteomes" id="UP000830835">
    <property type="component" value="Unassembled WGS sequence"/>
</dbReference>
<dbReference type="InterPro" id="IPR004358">
    <property type="entry name" value="Sig_transdc_His_kin-like_C"/>
</dbReference>
<evidence type="ECO:0000256" key="4">
    <source>
        <dbReference type="ARBA" id="ARBA00022777"/>
    </source>
</evidence>
<comment type="catalytic activity">
    <reaction evidence="1">
        <text>ATP + protein L-histidine = ADP + protein N-phospho-L-histidine.</text>
        <dbReference type="EC" id="2.7.13.3"/>
    </reaction>
</comment>
<accession>A0ABT0C6H9</accession>
<comment type="caution">
    <text evidence="8">The sequence shown here is derived from an EMBL/GenBank/DDBJ whole genome shotgun (WGS) entry which is preliminary data.</text>
</comment>
<sequence length="260" mass="28760">MPRARKGVQQEREPESAWGAEGGGDPLTTPSAITFSSQQLSTLLHEVRNPLTALNTLAKLLQKRLPPEDRNHWIGLSIEQECKHLQDLLLEFERSDGIPATLQLQPLALADVLQEWIPVYQAVAETQGHHFQAEIPSHLPEIQADPRALRQILDNLIDNAYKYTPSPGQIQLRVEPQPHNTPTRVEVSICDSGPGIHPENLERIFDPFFRADPSKPGQGLGLAISRDLATQMGGQLQVDSSGHREPGQQGSCFRLSLPLA</sequence>
<keyword evidence="3" id="KW-0597">Phosphoprotein</keyword>
<dbReference type="EMBL" id="JAFIRA010000001">
    <property type="protein sequence ID" value="MCJ2541404.1"/>
    <property type="molecule type" value="Genomic_DNA"/>
</dbReference>
<dbReference type="InterPro" id="IPR036890">
    <property type="entry name" value="HATPase_C_sf"/>
</dbReference>
<keyword evidence="9" id="KW-1185">Reference proteome</keyword>
<dbReference type="CDD" id="cd00082">
    <property type="entry name" value="HisKA"/>
    <property type="match status" value="1"/>
</dbReference>
<dbReference type="SMART" id="SM00387">
    <property type="entry name" value="HATPase_c"/>
    <property type="match status" value="1"/>
</dbReference>
<feature type="domain" description="Histidine kinase" evidence="7">
    <location>
        <begin position="42"/>
        <end position="260"/>
    </location>
</feature>
<evidence type="ECO:0000256" key="5">
    <source>
        <dbReference type="ARBA" id="ARBA00023012"/>
    </source>
</evidence>
<dbReference type="RefSeq" id="WP_244348404.1">
    <property type="nucleotide sequence ID" value="NZ_JAFIRA010000001.1"/>
</dbReference>
<feature type="region of interest" description="Disordered" evidence="6">
    <location>
        <begin position="1"/>
        <end position="29"/>
    </location>
</feature>
<dbReference type="EC" id="2.7.13.3" evidence="2"/>
<dbReference type="SMART" id="SM00388">
    <property type="entry name" value="HisKA"/>
    <property type="match status" value="1"/>
</dbReference>
<dbReference type="PRINTS" id="PR00344">
    <property type="entry name" value="BCTRLSENSOR"/>
</dbReference>
<evidence type="ECO:0000256" key="2">
    <source>
        <dbReference type="ARBA" id="ARBA00012438"/>
    </source>
</evidence>
<keyword evidence="5" id="KW-0902">Two-component regulatory system</keyword>
<protein>
    <recommendedName>
        <fullName evidence="2">histidine kinase</fullName>
        <ecNumber evidence="2">2.7.13.3</ecNumber>
    </recommendedName>
</protein>
<name>A0ABT0C6H9_THEVL</name>
<evidence type="ECO:0000256" key="3">
    <source>
        <dbReference type="ARBA" id="ARBA00022553"/>
    </source>
</evidence>
<dbReference type="PANTHER" id="PTHR43547:SF2">
    <property type="entry name" value="HYBRID SIGNAL TRANSDUCTION HISTIDINE KINASE C"/>
    <property type="match status" value="1"/>
</dbReference>
<proteinExistence type="predicted"/>
<evidence type="ECO:0000256" key="1">
    <source>
        <dbReference type="ARBA" id="ARBA00000085"/>
    </source>
</evidence>
<dbReference type="InterPro" id="IPR005467">
    <property type="entry name" value="His_kinase_dom"/>
</dbReference>
<evidence type="ECO:0000259" key="7">
    <source>
        <dbReference type="PROSITE" id="PS50109"/>
    </source>
</evidence>
<gene>
    <name evidence="8" type="ORF">JX360_00545</name>
</gene>
<evidence type="ECO:0000313" key="9">
    <source>
        <dbReference type="Proteomes" id="UP000830835"/>
    </source>
</evidence>
<dbReference type="SUPFAM" id="SSF47384">
    <property type="entry name" value="Homodimeric domain of signal transducing histidine kinase"/>
    <property type="match status" value="1"/>
</dbReference>
<dbReference type="SUPFAM" id="SSF55874">
    <property type="entry name" value="ATPase domain of HSP90 chaperone/DNA topoisomerase II/histidine kinase"/>
    <property type="match status" value="1"/>
</dbReference>
<dbReference type="Pfam" id="PF00512">
    <property type="entry name" value="HisKA"/>
    <property type="match status" value="1"/>
</dbReference>
<keyword evidence="4 8" id="KW-0808">Transferase</keyword>
<dbReference type="Pfam" id="PF02518">
    <property type="entry name" value="HATPase_c"/>
    <property type="match status" value="1"/>
</dbReference>